<comment type="similarity">
    <text evidence="1">Belongs to the GcvT family.</text>
</comment>
<dbReference type="GO" id="GO:0005739">
    <property type="term" value="C:mitochondrion"/>
    <property type="evidence" value="ECO:0007669"/>
    <property type="project" value="TreeGrafter"/>
</dbReference>
<dbReference type="Pfam" id="PF08669">
    <property type="entry name" value="GCV_T_C"/>
    <property type="match status" value="1"/>
</dbReference>
<evidence type="ECO:0000259" key="6">
    <source>
        <dbReference type="Pfam" id="PF17806"/>
    </source>
</evidence>
<evidence type="ECO:0000256" key="1">
    <source>
        <dbReference type="ARBA" id="ARBA00008609"/>
    </source>
</evidence>
<dbReference type="Pfam" id="PF13510">
    <property type="entry name" value="Fer2_4"/>
    <property type="match status" value="1"/>
</dbReference>
<dbReference type="InterPro" id="IPR041854">
    <property type="entry name" value="BFD-like_2Fe2S-bd_dom_sf"/>
</dbReference>
<dbReference type="Gene3D" id="3.50.50.60">
    <property type="entry name" value="FAD/NAD(P)-binding domain"/>
    <property type="match status" value="2"/>
</dbReference>
<evidence type="ECO:0000259" key="4">
    <source>
        <dbReference type="Pfam" id="PF07992"/>
    </source>
</evidence>
<dbReference type="PANTHER" id="PTHR43757:SF2">
    <property type="entry name" value="AMINOMETHYLTRANSFERASE, MITOCHONDRIAL"/>
    <property type="match status" value="1"/>
</dbReference>
<dbReference type="NCBIfam" id="TIGR01372">
    <property type="entry name" value="soxA"/>
    <property type="match status" value="1"/>
</dbReference>
<dbReference type="Pfam" id="PF17806">
    <property type="entry name" value="SO_alpha_A3"/>
    <property type="match status" value="1"/>
</dbReference>
<feature type="domain" description="FAD/NAD(P)-binding" evidence="4">
    <location>
        <begin position="168"/>
        <end position="413"/>
    </location>
</feature>
<evidence type="ECO:0000259" key="3">
    <source>
        <dbReference type="Pfam" id="PF01571"/>
    </source>
</evidence>
<dbReference type="InterPro" id="IPR041117">
    <property type="entry name" value="SoxA_A3"/>
</dbReference>
<feature type="domain" description="GCVT N-terminal" evidence="3">
    <location>
        <begin position="601"/>
        <end position="872"/>
    </location>
</feature>
<dbReference type="EC" id="1.5.3.1" evidence="7"/>
<dbReference type="InterPro" id="IPR029043">
    <property type="entry name" value="GcvT/YgfZ_C"/>
</dbReference>
<dbReference type="Pfam" id="PF07992">
    <property type="entry name" value="Pyr_redox_2"/>
    <property type="match status" value="1"/>
</dbReference>
<protein>
    <submittedName>
        <fullName evidence="7">Sarcosine oxidase alpha subunit</fullName>
        <ecNumber evidence="7">1.5.3.1</ecNumber>
    </submittedName>
</protein>
<dbReference type="SUPFAM" id="SSF103025">
    <property type="entry name" value="Folate-binding domain"/>
    <property type="match status" value="1"/>
</dbReference>
<feature type="domain" description="SoxA A3" evidence="6">
    <location>
        <begin position="503"/>
        <end position="585"/>
    </location>
</feature>
<dbReference type="PRINTS" id="PR00469">
    <property type="entry name" value="PNDRDTASEII"/>
</dbReference>
<dbReference type="InterPro" id="IPR042204">
    <property type="entry name" value="2Fe-2S-bd_N"/>
</dbReference>
<dbReference type="PRINTS" id="PR00368">
    <property type="entry name" value="FADPNR"/>
</dbReference>
<keyword evidence="2 7" id="KW-0560">Oxidoreductase</keyword>
<dbReference type="AlphaFoldDB" id="A0A160TU95"/>
<feature type="domain" description="Aminomethyltransferase C-terminal" evidence="5">
    <location>
        <begin position="893"/>
        <end position="977"/>
    </location>
</feature>
<dbReference type="InterPro" id="IPR027266">
    <property type="entry name" value="TrmE/GcvT-like"/>
</dbReference>
<accession>A0A160TU95</accession>
<dbReference type="InterPro" id="IPR028896">
    <property type="entry name" value="GcvT/YgfZ/DmdA"/>
</dbReference>
<dbReference type="EMBL" id="CZRL01000106">
    <property type="protein sequence ID" value="CUS54835.1"/>
    <property type="molecule type" value="Genomic_DNA"/>
</dbReference>
<dbReference type="PANTHER" id="PTHR43757">
    <property type="entry name" value="AMINOMETHYLTRANSFERASE"/>
    <property type="match status" value="1"/>
</dbReference>
<dbReference type="SUPFAM" id="SSF101790">
    <property type="entry name" value="Aminomethyltransferase beta-barrel domain"/>
    <property type="match status" value="1"/>
</dbReference>
<proteinExistence type="inferred from homology"/>
<dbReference type="Gene3D" id="3.10.20.440">
    <property type="entry name" value="2Fe-2S iron-sulphur cluster binding domain, sarcosine oxidase, alpha subunit, N-terminal domain"/>
    <property type="match status" value="1"/>
</dbReference>
<dbReference type="InterPro" id="IPR006277">
    <property type="entry name" value="Sarcosine_oxidase_asu"/>
</dbReference>
<evidence type="ECO:0000313" key="7">
    <source>
        <dbReference type="EMBL" id="CUS54835.1"/>
    </source>
</evidence>
<dbReference type="GO" id="GO:0008115">
    <property type="term" value="F:sarcosine oxidase activity"/>
    <property type="evidence" value="ECO:0007669"/>
    <property type="project" value="UniProtKB-EC"/>
</dbReference>
<evidence type="ECO:0000259" key="5">
    <source>
        <dbReference type="Pfam" id="PF08669"/>
    </source>
</evidence>
<organism evidence="7">
    <name type="scientific">hydrothermal vent metagenome</name>
    <dbReference type="NCBI Taxonomy" id="652676"/>
    <lineage>
        <taxon>unclassified sequences</taxon>
        <taxon>metagenomes</taxon>
        <taxon>ecological metagenomes</taxon>
    </lineage>
</organism>
<dbReference type="PIRSF" id="PIRSF037980">
    <property type="entry name" value="SoxA"/>
    <property type="match status" value="1"/>
</dbReference>
<dbReference type="Gene3D" id="3.30.1360.120">
    <property type="entry name" value="Probable tRNA modification gtpase trme, domain 1"/>
    <property type="match status" value="1"/>
</dbReference>
<dbReference type="SUPFAM" id="SSF51905">
    <property type="entry name" value="FAD/NAD(P)-binding domain"/>
    <property type="match status" value="1"/>
</dbReference>
<name>A0A160TU95_9ZZZZ</name>
<evidence type="ECO:0000256" key="2">
    <source>
        <dbReference type="ARBA" id="ARBA00023002"/>
    </source>
</evidence>
<dbReference type="InterPro" id="IPR006222">
    <property type="entry name" value="GCVT_N"/>
</dbReference>
<dbReference type="GO" id="GO:0046653">
    <property type="term" value="P:tetrahydrofolate metabolic process"/>
    <property type="evidence" value="ECO:0007669"/>
    <property type="project" value="InterPro"/>
</dbReference>
<dbReference type="InterPro" id="IPR013977">
    <property type="entry name" value="GcvT_C"/>
</dbReference>
<dbReference type="InterPro" id="IPR036188">
    <property type="entry name" value="FAD/NAD-bd_sf"/>
</dbReference>
<dbReference type="Pfam" id="PF01571">
    <property type="entry name" value="GCV_T"/>
    <property type="match status" value="1"/>
</dbReference>
<dbReference type="InterPro" id="IPR023753">
    <property type="entry name" value="FAD/NAD-binding_dom"/>
</dbReference>
<gene>
    <name evidence="7" type="ORF">MGWOODY_XGa1825</name>
</gene>
<dbReference type="Gene3D" id="1.10.10.1100">
    <property type="entry name" value="BFD-like [2Fe-2S]-binding domain"/>
    <property type="match status" value="1"/>
</dbReference>
<reference evidence="7" key="1">
    <citation type="submission" date="2015-10" db="EMBL/GenBank/DDBJ databases">
        <authorList>
            <person name="Gilbert D.G."/>
        </authorList>
    </citation>
    <scope>NUCLEOTIDE SEQUENCE</scope>
</reference>
<sequence length="985" mass="107635">MNAYPSRRPTGGMIDRDRVIPFQFNGRHYKGYPGDTLASALLANGVRVVARSFKYHRPRGIVGAGFEEPNALVQLQGTSEEPNVLATCLPLTDHLHAKSQNCWPGPRFDLGSINDRISRLIPAGFYYKTFMWRPWNSYARVIRKAAGLGQVPKTTESESYEKRYHHCDILIVGAGPSGLAAALVAGESGARVLFVDDQSQPGGRLLSEPAQIDGQSAVEWAQRITAEVDRLSNVRRLANSTVAGYYDHNMLTVIERNPEQSWLRERFWRVRAQQVIIATGAVERPLVFPNNDRPGMMLVSAASTYVHRFAVNLGRQIVITTNNNSAYQSAFDLVEAGQNIHAIVDTRQTIDYELLKRSADQGIEVLSASGISAVRGRSNVHGVEVVSLIDTSQVRKLACDVVCYSGGWNPLVHLHSHSGAKPVYDPRLACFMPGESVQSSFCAGAVRGVFDLKGCLHEGLAVGRRSVEALGLRPKMPRQPDASDTPELQIEPIWEISTTSRAKAFVDFQNDVTSSDLKLAVRENYASVEHAKRYTTAGMATDQGKISNTNVIGLIAKELSVEPGSVGTTTYRPPYSPISFGAIAGSHNGPLILPLRTTPITQWHIDSGASMNEAGSNFRRPFYYPGPGEDMRSAVNREALAVRENVGIYDGTPLGKFELHGPDVTTFLNRVYTNSWDDLEIGQGRFGLMLHEDGRLLDDGVTFRLGENHYLLSAGSGTADAVYTHMVRLLQVVWPNLRVYVTTVTAQWVNICVCGPKAREVLASTGIDINLDANSFPFMSMREGQVAGKFSRVARVSYTGELSFEVNVRRRDGLAVWEALMDAGAAFGITPVGSETSGVLRIEKGYISAGAEGDGITNPFDAGMSWVVNMKKSDFVGKRSLVRDQSVDGLRQQVVGLLPQDEQFVMAEGSAIIEPKAVGEIPGFLGHVTASCFSPNLDRSISLALLKNGRDRHGDTVTVSGLDRTIEALVVPPVFIDAKGERMRS</sequence>